<name>A0A9D2Q8Y9_9FIRM</name>
<dbReference type="Gene3D" id="3.90.70.10">
    <property type="entry name" value="Cysteine proteinases"/>
    <property type="match status" value="1"/>
</dbReference>
<accession>A0A9D2Q8Y9</accession>
<dbReference type="PANTHER" id="PTHR37806:SF1">
    <property type="entry name" value="PEPTIDASE C39-LIKE DOMAIN-CONTAINING PROTEIN"/>
    <property type="match status" value="1"/>
</dbReference>
<dbReference type="Pfam" id="PF13529">
    <property type="entry name" value="Peptidase_C39_2"/>
    <property type="match status" value="1"/>
</dbReference>
<protein>
    <submittedName>
        <fullName evidence="2">C39 family peptidase</fullName>
    </submittedName>
</protein>
<reference evidence="2" key="1">
    <citation type="journal article" date="2021" name="PeerJ">
        <title>Extensive microbial diversity within the chicken gut microbiome revealed by metagenomics and culture.</title>
        <authorList>
            <person name="Gilroy R."/>
            <person name="Ravi A."/>
            <person name="Getino M."/>
            <person name="Pursley I."/>
            <person name="Horton D.L."/>
            <person name="Alikhan N.F."/>
            <person name="Baker D."/>
            <person name="Gharbi K."/>
            <person name="Hall N."/>
            <person name="Watson M."/>
            <person name="Adriaenssens E.M."/>
            <person name="Foster-Nyarko E."/>
            <person name="Jarju S."/>
            <person name="Secka A."/>
            <person name="Antonio M."/>
            <person name="Oren A."/>
            <person name="Chaudhuri R.R."/>
            <person name="La Ragione R."/>
            <person name="Hildebrand F."/>
            <person name="Pallen M.J."/>
        </authorList>
    </citation>
    <scope>NUCLEOTIDE SEQUENCE</scope>
    <source>
        <strain evidence="2">5933</strain>
    </source>
</reference>
<sequence length="226" mass="25465">MPHPGLLQSLENTSIFDAELSAASRILNLEGTFQLPELPNGCEATSLSIALQYYGYPADKVEISETYLPTTPLARTWHGYYSGDPSLTYCGDASGLGYYCFAAPLCAAANRYLQEQGSVLRAFDLTGAEPFVLKQLVSQGTPVVFWATLDFAPVQQSQRTWIMFDSGMEYRPYSNLHCLVLYGFDLFYYYVYDPLNGEMQVPRLVFELRFNQMERRAVYLSGPPVF</sequence>
<gene>
    <name evidence="2" type="ORF">H9698_09860</name>
</gene>
<evidence type="ECO:0000313" key="3">
    <source>
        <dbReference type="Proteomes" id="UP000823918"/>
    </source>
</evidence>
<dbReference type="Proteomes" id="UP000823918">
    <property type="component" value="Unassembled WGS sequence"/>
</dbReference>
<proteinExistence type="predicted"/>
<organism evidence="2 3">
    <name type="scientific">Candidatus Ruthenibacterium merdavium</name>
    <dbReference type="NCBI Taxonomy" id="2838752"/>
    <lineage>
        <taxon>Bacteria</taxon>
        <taxon>Bacillati</taxon>
        <taxon>Bacillota</taxon>
        <taxon>Clostridia</taxon>
        <taxon>Eubacteriales</taxon>
        <taxon>Oscillospiraceae</taxon>
        <taxon>Ruthenibacterium</taxon>
    </lineage>
</organism>
<dbReference type="EMBL" id="DWWA01000051">
    <property type="protein sequence ID" value="HJC73080.1"/>
    <property type="molecule type" value="Genomic_DNA"/>
</dbReference>
<dbReference type="InterPro" id="IPR039564">
    <property type="entry name" value="Peptidase_C39-like"/>
</dbReference>
<dbReference type="PANTHER" id="PTHR37806">
    <property type="entry name" value="LMO0724 PROTEIN"/>
    <property type="match status" value="1"/>
</dbReference>
<comment type="caution">
    <text evidence="2">The sequence shown here is derived from an EMBL/GenBank/DDBJ whole genome shotgun (WGS) entry which is preliminary data.</text>
</comment>
<reference evidence="2" key="2">
    <citation type="submission" date="2021-04" db="EMBL/GenBank/DDBJ databases">
        <authorList>
            <person name="Gilroy R."/>
        </authorList>
    </citation>
    <scope>NUCLEOTIDE SEQUENCE</scope>
    <source>
        <strain evidence="2">5933</strain>
    </source>
</reference>
<dbReference type="AlphaFoldDB" id="A0A9D2Q8Y9"/>
<evidence type="ECO:0000313" key="2">
    <source>
        <dbReference type="EMBL" id="HJC73080.1"/>
    </source>
</evidence>
<feature type="domain" description="Peptidase C39-like" evidence="1">
    <location>
        <begin position="32"/>
        <end position="194"/>
    </location>
</feature>
<evidence type="ECO:0000259" key="1">
    <source>
        <dbReference type="Pfam" id="PF13529"/>
    </source>
</evidence>